<organism evidence="2 3">
    <name type="scientific">Pontibacter qinzhouensis</name>
    <dbReference type="NCBI Taxonomy" id="2603253"/>
    <lineage>
        <taxon>Bacteria</taxon>
        <taxon>Pseudomonadati</taxon>
        <taxon>Bacteroidota</taxon>
        <taxon>Cytophagia</taxon>
        <taxon>Cytophagales</taxon>
        <taxon>Hymenobacteraceae</taxon>
        <taxon>Pontibacter</taxon>
    </lineage>
</organism>
<dbReference type="SUPFAM" id="SSF53807">
    <property type="entry name" value="Helical backbone' metal receptor"/>
    <property type="match status" value="1"/>
</dbReference>
<dbReference type="PANTHER" id="PTHR30535">
    <property type="entry name" value="VITAMIN B12-BINDING PROTEIN"/>
    <property type="match status" value="1"/>
</dbReference>
<dbReference type="PANTHER" id="PTHR30535:SF34">
    <property type="entry name" value="MOLYBDATE-BINDING PROTEIN MOLA"/>
    <property type="match status" value="1"/>
</dbReference>
<evidence type="ECO:0000259" key="1">
    <source>
        <dbReference type="PROSITE" id="PS50983"/>
    </source>
</evidence>
<keyword evidence="3" id="KW-1185">Reference proteome</keyword>
<sequence>MMASRINVQQFCEKYMVYLRGMMAVRLLVLVSTCLFWLSACQSENGESMATAADAIVVKDIRGSEVRLSEPAKRVIVLYQGALDGMYMLNAEHTVVGIQNNIYTNPETFRYFSKLDPRIARKELPTPGNWETSTNIESVLALKPDLVIIASGQTDAIRLLESLGIPVFAVSPQNNDQLFEEIEGIGKLTGTHERAVELLAYTRRKLGEIADATDQIDQKKSVYYAWSGGRIYSTSGQNSRMAECFRLAGVNNACTFEIDQPNINPETLISWDPDLILLWSTDPQVLYDKKELAVLKAVRNKNVHVLDPPFFYDPHTLKIMYAAIELHNVSYGGNEHFDLEENRRDIMTNLYGAKATALLE</sequence>
<name>A0A5C8J210_9BACT</name>
<dbReference type="Proteomes" id="UP000321926">
    <property type="component" value="Unassembled WGS sequence"/>
</dbReference>
<dbReference type="InterPro" id="IPR050902">
    <property type="entry name" value="ABC_Transporter_SBP"/>
</dbReference>
<feature type="domain" description="Fe/B12 periplasmic-binding" evidence="1">
    <location>
        <begin position="74"/>
        <end position="334"/>
    </location>
</feature>
<dbReference type="InterPro" id="IPR002491">
    <property type="entry name" value="ABC_transptr_periplasmic_BD"/>
</dbReference>
<dbReference type="PROSITE" id="PS50983">
    <property type="entry name" value="FE_B12_PBP"/>
    <property type="match status" value="1"/>
</dbReference>
<dbReference type="OrthoDB" id="9787830at2"/>
<dbReference type="AlphaFoldDB" id="A0A5C8J210"/>
<dbReference type="Pfam" id="PF01497">
    <property type="entry name" value="Peripla_BP_2"/>
    <property type="match status" value="1"/>
</dbReference>
<comment type="caution">
    <text evidence="2">The sequence shown here is derived from an EMBL/GenBank/DDBJ whole genome shotgun (WGS) entry which is preliminary data.</text>
</comment>
<proteinExistence type="predicted"/>
<dbReference type="EMBL" id="VRTY01000108">
    <property type="protein sequence ID" value="TXK29656.1"/>
    <property type="molecule type" value="Genomic_DNA"/>
</dbReference>
<dbReference type="RefSeq" id="WP_147923647.1">
    <property type="nucleotide sequence ID" value="NZ_VRTY01000108.1"/>
</dbReference>
<reference evidence="2 3" key="1">
    <citation type="submission" date="2019-08" db="EMBL/GenBank/DDBJ databases">
        <authorList>
            <person name="Shi S."/>
        </authorList>
    </citation>
    <scope>NUCLEOTIDE SEQUENCE [LARGE SCALE GENOMIC DNA]</scope>
    <source>
        <strain evidence="2 3">GY10130</strain>
    </source>
</reference>
<gene>
    <name evidence="2" type="ORF">FVR03_20525</name>
</gene>
<evidence type="ECO:0000313" key="2">
    <source>
        <dbReference type="EMBL" id="TXK29656.1"/>
    </source>
</evidence>
<accession>A0A5C8J210</accession>
<evidence type="ECO:0000313" key="3">
    <source>
        <dbReference type="Proteomes" id="UP000321926"/>
    </source>
</evidence>
<protein>
    <submittedName>
        <fullName evidence="2">ABC transporter substrate-binding protein</fullName>
    </submittedName>
</protein>
<dbReference type="Gene3D" id="3.40.50.1980">
    <property type="entry name" value="Nitrogenase molybdenum iron protein domain"/>
    <property type="match status" value="2"/>
</dbReference>